<name>A0ABX1EFX5_9PROT</name>
<reference evidence="2 3" key="1">
    <citation type="submission" date="2020-03" db="EMBL/GenBank/DDBJ databases">
        <title>Roseomonas selenitidurans sp. nov. isolated from urban soil.</title>
        <authorList>
            <person name="Liu H."/>
        </authorList>
    </citation>
    <scope>NUCLEOTIDE SEQUENCE [LARGE SCALE GENOMIC DNA]</scope>
    <source>
        <strain evidence="2 3">BU-1</strain>
    </source>
</reference>
<keyword evidence="1" id="KW-1133">Transmembrane helix</keyword>
<dbReference type="Proteomes" id="UP000787635">
    <property type="component" value="Unassembled WGS sequence"/>
</dbReference>
<evidence type="ECO:0000313" key="2">
    <source>
        <dbReference type="EMBL" id="NKC34628.1"/>
    </source>
</evidence>
<evidence type="ECO:0000256" key="1">
    <source>
        <dbReference type="SAM" id="Phobius"/>
    </source>
</evidence>
<keyword evidence="3" id="KW-1185">Reference proteome</keyword>
<gene>
    <name evidence="2" type="ORF">HEQ75_27530</name>
</gene>
<keyword evidence="1" id="KW-0472">Membrane</keyword>
<sequence>MADRRLVERRFRSLPPPGLDRRRAERRHAAAPPAAQLALVGLAVAQFLAVLALGVGWWHGALALHLLCCLVLPFLLRLRPRPDAAPSAEAWAVAQLRLAAALLPALGPLAMTGALAAWIAGPPCRLRRVRPPLPEDPLDARLDAIGDAPAVPQGLLLESLGDVLRWGHAGQKARALDLAAEPARPGGVALLRLALADADPAVRARAEALRPAVEDRLLAAAEAQRAAG</sequence>
<dbReference type="EMBL" id="JAAVNE010000113">
    <property type="protein sequence ID" value="NKC34628.1"/>
    <property type="molecule type" value="Genomic_DNA"/>
</dbReference>
<comment type="caution">
    <text evidence="2">The sequence shown here is derived from an EMBL/GenBank/DDBJ whole genome shotgun (WGS) entry which is preliminary data.</text>
</comment>
<feature type="non-terminal residue" evidence="2">
    <location>
        <position position="228"/>
    </location>
</feature>
<dbReference type="RefSeq" id="WP_209318816.1">
    <property type="nucleotide sequence ID" value="NZ_JAAVNE010000113.1"/>
</dbReference>
<feature type="transmembrane region" description="Helical" evidence="1">
    <location>
        <begin position="96"/>
        <end position="120"/>
    </location>
</feature>
<feature type="transmembrane region" description="Helical" evidence="1">
    <location>
        <begin position="29"/>
        <end position="51"/>
    </location>
</feature>
<keyword evidence="1" id="KW-0812">Transmembrane</keyword>
<evidence type="ECO:0008006" key="4">
    <source>
        <dbReference type="Google" id="ProtNLM"/>
    </source>
</evidence>
<evidence type="ECO:0000313" key="3">
    <source>
        <dbReference type="Proteomes" id="UP000787635"/>
    </source>
</evidence>
<accession>A0ABX1EFX5</accession>
<proteinExistence type="predicted"/>
<feature type="transmembrane region" description="Helical" evidence="1">
    <location>
        <begin position="57"/>
        <end position="76"/>
    </location>
</feature>
<organism evidence="2 3">
    <name type="scientific">Falsiroseomonas selenitidurans</name>
    <dbReference type="NCBI Taxonomy" id="2716335"/>
    <lineage>
        <taxon>Bacteria</taxon>
        <taxon>Pseudomonadati</taxon>
        <taxon>Pseudomonadota</taxon>
        <taxon>Alphaproteobacteria</taxon>
        <taxon>Acetobacterales</taxon>
        <taxon>Roseomonadaceae</taxon>
        <taxon>Falsiroseomonas</taxon>
    </lineage>
</organism>
<protein>
    <recommendedName>
        <fullName evidence="4">HEAT repeat domain-containing protein</fullName>
    </recommendedName>
</protein>